<sequence>MFFHVIGHTMQQLSALFIFYRPYMLWSFGVNILFAIMGYSLIPIFIIKLILIAFLWYLMNETNAKRKLTFYKNLGLSTLKLFGCVFIIDLILSLPFLLILKEFI</sequence>
<keyword evidence="1" id="KW-0472">Membrane</keyword>
<name>A0A4R8MFA4_9FLAO</name>
<dbReference type="Proteomes" id="UP000294824">
    <property type="component" value="Unassembled WGS sequence"/>
</dbReference>
<keyword evidence="3" id="KW-1185">Reference proteome</keyword>
<feature type="transmembrane region" description="Helical" evidence="1">
    <location>
        <begin position="32"/>
        <end position="58"/>
    </location>
</feature>
<feature type="transmembrane region" description="Helical" evidence="1">
    <location>
        <begin position="79"/>
        <end position="100"/>
    </location>
</feature>
<evidence type="ECO:0000313" key="3">
    <source>
        <dbReference type="Proteomes" id="UP000294824"/>
    </source>
</evidence>
<keyword evidence="1" id="KW-1133">Transmembrane helix</keyword>
<evidence type="ECO:0000256" key="1">
    <source>
        <dbReference type="SAM" id="Phobius"/>
    </source>
</evidence>
<reference evidence="2 3" key="1">
    <citation type="submission" date="2019-03" db="EMBL/GenBank/DDBJ databases">
        <title>Genomic Encyclopedia of Type Strains, Phase III (KMG-III): the genomes of soil and plant-associated and newly described type strains.</title>
        <authorList>
            <person name="Whitman W."/>
        </authorList>
    </citation>
    <scope>NUCLEOTIDE SEQUENCE [LARGE SCALE GENOMIC DNA]</scope>
    <source>
        <strain evidence="2 3">CECT 8301</strain>
    </source>
</reference>
<proteinExistence type="predicted"/>
<keyword evidence="1" id="KW-0812">Transmembrane</keyword>
<dbReference type="AlphaFoldDB" id="A0A4R8MFA4"/>
<protein>
    <submittedName>
        <fullName evidence="2">Uncharacterized protein</fullName>
    </submittedName>
</protein>
<dbReference type="EMBL" id="SORL01000007">
    <property type="protein sequence ID" value="TDY64610.1"/>
    <property type="molecule type" value="Genomic_DNA"/>
</dbReference>
<gene>
    <name evidence="2" type="ORF">DFQ06_1522</name>
</gene>
<comment type="caution">
    <text evidence="2">The sequence shown here is derived from an EMBL/GenBank/DDBJ whole genome shotgun (WGS) entry which is preliminary data.</text>
</comment>
<organism evidence="2 3">
    <name type="scientific">Algibacter lectus</name>
    <dbReference type="NCBI Taxonomy" id="221126"/>
    <lineage>
        <taxon>Bacteria</taxon>
        <taxon>Pseudomonadati</taxon>
        <taxon>Bacteroidota</taxon>
        <taxon>Flavobacteriia</taxon>
        <taxon>Flavobacteriales</taxon>
        <taxon>Flavobacteriaceae</taxon>
        <taxon>Algibacter</taxon>
    </lineage>
</organism>
<evidence type="ECO:0000313" key="2">
    <source>
        <dbReference type="EMBL" id="TDY64610.1"/>
    </source>
</evidence>
<accession>A0A4R8MFA4</accession>